<protein>
    <submittedName>
        <fullName evidence="4">BspA family leucine-rich repeat surface protein</fullName>
    </submittedName>
</protein>
<name>A0ABX1L8H9_9LACO</name>
<dbReference type="Pfam" id="PF03382">
    <property type="entry name" value="DUF285"/>
    <property type="match status" value="1"/>
</dbReference>
<dbReference type="Proteomes" id="UP000707477">
    <property type="component" value="Unassembled WGS sequence"/>
</dbReference>
<dbReference type="Gene3D" id="3.10.20.320">
    <property type="entry name" value="Putative peptidoglycan bound protein (lpxtg motif)"/>
    <property type="match status" value="1"/>
</dbReference>
<evidence type="ECO:0000256" key="1">
    <source>
        <dbReference type="ARBA" id="ARBA00022737"/>
    </source>
</evidence>
<dbReference type="InterPro" id="IPR005046">
    <property type="entry name" value="DUF285"/>
</dbReference>
<dbReference type="Gene3D" id="3.80.10.10">
    <property type="entry name" value="Ribonuclease Inhibitor"/>
    <property type="match status" value="1"/>
</dbReference>
<dbReference type="InterPro" id="IPR032675">
    <property type="entry name" value="LRR_dom_sf"/>
</dbReference>
<keyword evidence="1" id="KW-0677">Repeat</keyword>
<evidence type="ECO:0000259" key="3">
    <source>
        <dbReference type="Pfam" id="PF19087"/>
    </source>
</evidence>
<dbReference type="EMBL" id="JAAVSD010000009">
    <property type="protein sequence ID" value="NLR29405.1"/>
    <property type="molecule type" value="Genomic_DNA"/>
</dbReference>
<reference evidence="4 5" key="1">
    <citation type="submission" date="2020-03" db="EMBL/GenBank/DDBJ databases">
        <authorList>
            <person name="Zhang Z."/>
            <person name="Guo Z."/>
            <person name="Hou Q."/>
            <person name="Shen X."/>
        </authorList>
    </citation>
    <scope>NUCLEOTIDE SEQUENCE [LARGE SCALE GENOMIC DNA]</scope>
    <source>
        <strain evidence="4 5">HBUAS51329</strain>
    </source>
</reference>
<sequence>MKKTAGLLLAGLALGLIQPISEVVSPAARSQPVAQAAVVKATPATGQYGTVMWRLTADGTLHLGTGQLGEPTNLIANAGQLATQIVLAQGGTPTLATTQAAADQVTSVVLDGPVKAPQDATGLFAQLRNVTAYKDLAQLDTSGTTTMKTMFLVNDFDGSLKSLDVSHFDTSKVTNMDFMFYGLSQLTQLDVSHWDTGNVTSLMSTFRGDESLTTLDFAAGTFASLSNVMYAFGGAGVQTIRLPKFAPPSNFSGFYMFTNASELSTLTLGPATILGASTGLTTPKADDTYTGSWQAVGDGTAQNPLGEKFATGSAVAAQYNQADKPSAVETYVWEPVDRVIEPPVVTPPDNMAAPVSVRYVDDKQQTLTNDRTLTGQLGDTYTADQLSFDGYRLVKTEGAATGTFSKTPQTVTFHYAPDLATGGGGATVVPVSGVVYATKKIGLYRTKTFTKQSRQFFYAKQSRTQRPMFVVIGYATSKNGHRRYQVRDVNHHSKTAGKTGYITANKAYVSSAYYAKRQAKIKVINAQGINSYRQVALKGKVKHYRKGQVLKVKKIVNYRKTTRFVLTNGQYVTANKKLVIAAE</sequence>
<evidence type="ECO:0000313" key="4">
    <source>
        <dbReference type="EMBL" id="NLR29405.1"/>
    </source>
</evidence>
<organism evidence="4 5">
    <name type="scientific">Levilactobacillus tujiorum</name>
    <dbReference type="NCBI Taxonomy" id="2912243"/>
    <lineage>
        <taxon>Bacteria</taxon>
        <taxon>Bacillati</taxon>
        <taxon>Bacillota</taxon>
        <taxon>Bacilli</taxon>
        <taxon>Lactobacillales</taxon>
        <taxon>Lactobacillaceae</taxon>
        <taxon>Levilactobacillus</taxon>
    </lineage>
</organism>
<gene>
    <name evidence="4" type="ORF">HEQ44_04325</name>
</gene>
<feature type="domain" description="MucBP" evidence="2">
    <location>
        <begin position="354"/>
        <end position="415"/>
    </location>
</feature>
<keyword evidence="5" id="KW-1185">Reference proteome</keyword>
<feature type="domain" description="DUF5776" evidence="3">
    <location>
        <begin position="513"/>
        <end position="579"/>
    </location>
</feature>
<accession>A0ABX1L8H9</accession>
<dbReference type="Pfam" id="PF06458">
    <property type="entry name" value="MucBP"/>
    <property type="match status" value="1"/>
</dbReference>
<evidence type="ECO:0000313" key="5">
    <source>
        <dbReference type="Proteomes" id="UP000707477"/>
    </source>
</evidence>
<dbReference type="RefSeq" id="WP_168849230.1">
    <property type="nucleotide sequence ID" value="NZ_JAAVSD010000009.1"/>
</dbReference>
<dbReference type="InterPro" id="IPR009459">
    <property type="entry name" value="MucBP_dom"/>
</dbReference>
<dbReference type="NCBIfam" id="TIGR02167">
    <property type="entry name" value="Liste_lipo_26"/>
    <property type="match status" value="2"/>
</dbReference>
<comment type="caution">
    <text evidence="4">The sequence shown here is derived from an EMBL/GenBank/DDBJ whole genome shotgun (WGS) entry which is preliminary data.</text>
</comment>
<dbReference type="InterPro" id="IPR011889">
    <property type="entry name" value="Liste_lipo_26"/>
</dbReference>
<evidence type="ECO:0000259" key="2">
    <source>
        <dbReference type="Pfam" id="PF06458"/>
    </source>
</evidence>
<dbReference type="InterPro" id="IPR044081">
    <property type="entry name" value="DUF5776"/>
</dbReference>
<dbReference type="Pfam" id="PF19087">
    <property type="entry name" value="DUF5776"/>
    <property type="match status" value="1"/>
</dbReference>
<proteinExistence type="predicted"/>